<keyword evidence="4" id="KW-0479">Metal-binding</keyword>
<protein>
    <submittedName>
        <fullName evidence="7">M20/M25/M40 family metallo-hydrolase</fullName>
    </submittedName>
</protein>
<keyword evidence="8" id="KW-1185">Reference proteome</keyword>
<evidence type="ECO:0000256" key="4">
    <source>
        <dbReference type="ARBA" id="ARBA00022723"/>
    </source>
</evidence>
<reference evidence="7 8" key="1">
    <citation type="submission" date="2021-01" db="EMBL/GenBank/DDBJ databases">
        <title>011410 draft genome.</title>
        <authorList>
            <person name="Lang L."/>
        </authorList>
    </citation>
    <scope>NUCLEOTIDE SEQUENCE [LARGE SCALE GENOMIC DNA]</scope>
    <source>
        <strain evidence="7 8">KCTC 42845</strain>
    </source>
</reference>
<dbReference type="Pfam" id="PF05343">
    <property type="entry name" value="Peptidase_M42"/>
    <property type="match status" value="1"/>
</dbReference>
<dbReference type="EMBL" id="JAESHT010000007">
    <property type="protein sequence ID" value="MBL3673884.1"/>
    <property type="molecule type" value="Genomic_DNA"/>
</dbReference>
<sequence>MAPESLDFLTSLIAAPSPSGSEQPSATVFRDRVKDFADKVEVDIVGNVIAVLNPEAEMRVMLTAHLDEIGFIIHYIADDGLLYFSPIGGHDSTTLLGQRVWVHGKDRVPGVIGRKAIHLLDPDEAGQKPKMSEMWIDIGATSRDQAEKAARVGDVVTFQYEFQPLMGSRAVARAFDNKGGLYVVAEALRLLRQDGGLHPEVGVYAVAAVQEEIGSRGAQIAAHRINARTGLAVDMGQATDYPNADVRRYGVLDIGKGPGIDRGANTSDAVFDILMQAATEDDIACQVHATAGTTPTDAQVMQISLNGMATGLLSVPLRYMHTPCEVIDLADLDRTAQLAAAYCRRIRPDTDFCPR</sequence>
<dbReference type="SUPFAM" id="SSF53187">
    <property type="entry name" value="Zn-dependent exopeptidases"/>
    <property type="match status" value="1"/>
</dbReference>
<evidence type="ECO:0000313" key="7">
    <source>
        <dbReference type="EMBL" id="MBL3673884.1"/>
    </source>
</evidence>
<dbReference type="PIRSF" id="PIRSF001123">
    <property type="entry name" value="PepA_GA"/>
    <property type="match status" value="1"/>
</dbReference>
<proteinExistence type="inferred from homology"/>
<evidence type="ECO:0000256" key="6">
    <source>
        <dbReference type="PIRNR" id="PIRNR001123"/>
    </source>
</evidence>
<gene>
    <name evidence="7" type="ORF">JL111_10335</name>
</gene>
<keyword evidence="3" id="KW-0645">Protease</keyword>
<keyword evidence="5" id="KW-0378">Hydrolase</keyword>
<accession>A0ABS1S716</accession>
<organism evidence="7 8">
    <name type="scientific">Paracoccus aerius</name>
    <dbReference type="NCBI Taxonomy" id="1915382"/>
    <lineage>
        <taxon>Bacteria</taxon>
        <taxon>Pseudomonadati</taxon>
        <taxon>Pseudomonadota</taxon>
        <taxon>Alphaproteobacteria</taxon>
        <taxon>Rhodobacterales</taxon>
        <taxon>Paracoccaceae</taxon>
        <taxon>Paracoccus</taxon>
    </lineage>
</organism>
<dbReference type="InterPro" id="IPR051464">
    <property type="entry name" value="Peptidase_M42_aminopept"/>
</dbReference>
<dbReference type="PANTHER" id="PTHR32481">
    <property type="entry name" value="AMINOPEPTIDASE"/>
    <property type="match status" value="1"/>
</dbReference>
<evidence type="ECO:0000256" key="2">
    <source>
        <dbReference type="ARBA" id="ARBA00022438"/>
    </source>
</evidence>
<dbReference type="Proteomes" id="UP000644749">
    <property type="component" value="Unassembled WGS sequence"/>
</dbReference>
<keyword evidence="2" id="KW-0031">Aminopeptidase</keyword>
<evidence type="ECO:0000256" key="3">
    <source>
        <dbReference type="ARBA" id="ARBA00022670"/>
    </source>
</evidence>
<dbReference type="InterPro" id="IPR008007">
    <property type="entry name" value="Peptidase_M42"/>
</dbReference>
<dbReference type="SUPFAM" id="SSF101821">
    <property type="entry name" value="Aminopeptidase/glucanase lid domain"/>
    <property type="match status" value="1"/>
</dbReference>
<dbReference type="InterPro" id="IPR023367">
    <property type="entry name" value="Peptidase_M42_dom2"/>
</dbReference>
<dbReference type="PANTHER" id="PTHR32481:SF20">
    <property type="entry name" value="AMINOPEPTIDASE YSDC"/>
    <property type="match status" value="1"/>
</dbReference>
<comment type="similarity">
    <text evidence="1 6">Belongs to the peptidase M42 family.</text>
</comment>
<dbReference type="Gene3D" id="2.40.30.40">
    <property type="entry name" value="Peptidase M42, domain 2"/>
    <property type="match status" value="1"/>
</dbReference>
<name>A0ABS1S716_9RHOB</name>
<evidence type="ECO:0000313" key="8">
    <source>
        <dbReference type="Proteomes" id="UP000644749"/>
    </source>
</evidence>
<comment type="caution">
    <text evidence="7">The sequence shown here is derived from an EMBL/GenBank/DDBJ whole genome shotgun (WGS) entry which is preliminary data.</text>
</comment>
<evidence type="ECO:0000256" key="5">
    <source>
        <dbReference type="ARBA" id="ARBA00022801"/>
    </source>
</evidence>
<dbReference type="Gene3D" id="3.40.630.10">
    <property type="entry name" value="Zn peptidases"/>
    <property type="match status" value="1"/>
</dbReference>
<evidence type="ECO:0000256" key="1">
    <source>
        <dbReference type="ARBA" id="ARBA00006272"/>
    </source>
</evidence>
<dbReference type="RefSeq" id="WP_191311253.1">
    <property type="nucleotide sequence ID" value="NZ_BNCL01000012.1"/>
</dbReference>